<name>A0AAV4RHQ6_CAEEX</name>
<reference evidence="1 2" key="1">
    <citation type="submission" date="2021-06" db="EMBL/GenBank/DDBJ databases">
        <title>Caerostris extrusa draft genome.</title>
        <authorList>
            <person name="Kono N."/>
            <person name="Arakawa K."/>
        </authorList>
    </citation>
    <scope>NUCLEOTIDE SEQUENCE [LARGE SCALE GENOMIC DNA]</scope>
</reference>
<comment type="caution">
    <text evidence="1">The sequence shown here is derived from an EMBL/GenBank/DDBJ whole genome shotgun (WGS) entry which is preliminary data.</text>
</comment>
<keyword evidence="2" id="KW-1185">Reference proteome</keyword>
<evidence type="ECO:0000313" key="1">
    <source>
        <dbReference type="EMBL" id="GIY19982.1"/>
    </source>
</evidence>
<evidence type="ECO:0000313" key="2">
    <source>
        <dbReference type="Proteomes" id="UP001054945"/>
    </source>
</evidence>
<dbReference type="EMBL" id="BPLR01007818">
    <property type="protein sequence ID" value="GIY19982.1"/>
    <property type="molecule type" value="Genomic_DNA"/>
</dbReference>
<accession>A0AAV4RHQ6</accession>
<gene>
    <name evidence="1" type="ORF">CEXT_58431</name>
</gene>
<proteinExistence type="predicted"/>
<dbReference type="AlphaFoldDB" id="A0AAV4RHQ6"/>
<protein>
    <submittedName>
        <fullName evidence="1">Uncharacterized protein</fullName>
    </submittedName>
</protein>
<organism evidence="1 2">
    <name type="scientific">Caerostris extrusa</name>
    <name type="common">Bark spider</name>
    <name type="synonym">Caerostris bankana</name>
    <dbReference type="NCBI Taxonomy" id="172846"/>
    <lineage>
        <taxon>Eukaryota</taxon>
        <taxon>Metazoa</taxon>
        <taxon>Ecdysozoa</taxon>
        <taxon>Arthropoda</taxon>
        <taxon>Chelicerata</taxon>
        <taxon>Arachnida</taxon>
        <taxon>Araneae</taxon>
        <taxon>Araneomorphae</taxon>
        <taxon>Entelegynae</taxon>
        <taxon>Araneoidea</taxon>
        <taxon>Araneidae</taxon>
        <taxon>Caerostris</taxon>
    </lineage>
</organism>
<dbReference type="Proteomes" id="UP001054945">
    <property type="component" value="Unassembled WGS sequence"/>
</dbReference>
<sequence>MTQVLFSSQVLIFYVDQQISCSTILPSLSERFQVCCDAVPQSTKDYLRNFHIITAHMSEYNSNLYGMKIIMYADRLLFFERTNRKFHAARTGMS</sequence>